<dbReference type="AlphaFoldDB" id="A0A5C3EY64"/>
<dbReference type="EMBL" id="OOIP01000006">
    <property type="protein sequence ID" value="SPO37168.1"/>
    <property type="molecule type" value="Genomic_DNA"/>
</dbReference>
<reference evidence="2 3" key="1">
    <citation type="submission" date="2018-03" db="EMBL/GenBank/DDBJ databases">
        <authorList>
            <person name="Guldener U."/>
        </authorList>
    </citation>
    <scope>NUCLEOTIDE SEQUENCE [LARGE SCALE GENOMIC DNA]</scope>
    <source>
        <strain evidence="2 3">DAOM196992</strain>
    </source>
</reference>
<gene>
    <name evidence="2" type="ORF">PSFLO_02640</name>
</gene>
<accession>A0A5C3EY64</accession>
<proteinExistence type="predicted"/>
<keyword evidence="3" id="KW-1185">Reference proteome</keyword>
<evidence type="ECO:0000313" key="3">
    <source>
        <dbReference type="Proteomes" id="UP000323386"/>
    </source>
</evidence>
<dbReference type="Proteomes" id="UP000323386">
    <property type="component" value="Unassembled WGS sequence"/>
</dbReference>
<protein>
    <submittedName>
        <fullName evidence="2">Uncharacterized protein</fullName>
    </submittedName>
</protein>
<sequence>MGVRVAAKGEVRANKVGMATAARSPLEVLQTRVQGAQPASEWPRQVRDPAGSEPIRGAKAGRCAPTRLHQIIPASALSGTPRRLGPIRSRQAVLVQGRVRTDASGRIHQQARIVAVIFEAAQWEPKASWKGRCTAASVSLPACVRQSAPQSQQHAEQHVLGTETGADFISIRFSSMTSDKHDLTEGSPVLLHGAPFVCGRAPRTSRTSRTSRTPTLVAAPSPQAILAGHIKISKRSIAIVLESAIRPCPG</sequence>
<name>A0A5C3EY64_9BASI</name>
<evidence type="ECO:0000313" key="2">
    <source>
        <dbReference type="EMBL" id="SPO37168.1"/>
    </source>
</evidence>
<organism evidence="2 3">
    <name type="scientific">Pseudozyma flocculosa</name>
    <dbReference type="NCBI Taxonomy" id="84751"/>
    <lineage>
        <taxon>Eukaryota</taxon>
        <taxon>Fungi</taxon>
        <taxon>Dikarya</taxon>
        <taxon>Basidiomycota</taxon>
        <taxon>Ustilaginomycotina</taxon>
        <taxon>Ustilaginomycetes</taxon>
        <taxon>Ustilaginales</taxon>
        <taxon>Ustilaginaceae</taxon>
        <taxon>Pseudozyma</taxon>
    </lineage>
</organism>
<evidence type="ECO:0000256" key="1">
    <source>
        <dbReference type="SAM" id="MobiDB-lite"/>
    </source>
</evidence>
<feature type="region of interest" description="Disordered" evidence="1">
    <location>
        <begin position="35"/>
        <end position="58"/>
    </location>
</feature>